<dbReference type="EMBL" id="JAXGGE010000001">
    <property type="protein sequence ID" value="MDY4299822.1"/>
    <property type="molecule type" value="Genomic_DNA"/>
</dbReference>
<comment type="caution">
    <text evidence="1">The sequence shown here is derived from an EMBL/GenBank/DDBJ whole genome shotgun (WGS) entry which is preliminary data.</text>
</comment>
<dbReference type="Proteomes" id="UP001277967">
    <property type="component" value="Unassembled WGS sequence"/>
</dbReference>
<keyword evidence="2" id="KW-1185">Reference proteome</keyword>
<evidence type="ECO:0008006" key="3">
    <source>
        <dbReference type="Google" id="ProtNLM"/>
    </source>
</evidence>
<dbReference type="RefSeq" id="WP_320746774.1">
    <property type="nucleotide sequence ID" value="NZ_JAXGGE010000001.1"/>
</dbReference>
<name>A0ABU5FDJ4_9PSED</name>
<evidence type="ECO:0000313" key="2">
    <source>
        <dbReference type="Proteomes" id="UP001277967"/>
    </source>
</evidence>
<sequence>MSAKQGSPLSSKVSATIALTPHNPGYPNDFSSEYAHSLGPDILAGMRFGPNQRYLSLYFHLPDALQLRKYDIGNPPHLKVDLSVPAPWGEYTHHAHSGILSVTQLANQQIYATFNFETEIKTPDETLTFSFTAGIISLEYYPTPPPYRLGNRAFGQ</sequence>
<accession>A0ABU5FDJ4</accession>
<evidence type="ECO:0000313" key="1">
    <source>
        <dbReference type="EMBL" id="MDY4299822.1"/>
    </source>
</evidence>
<organism evidence="1 2">
    <name type="scientific">Pseudomonas salmasensis</name>
    <dbReference type="NCBI Taxonomy" id="2745514"/>
    <lineage>
        <taxon>Bacteria</taxon>
        <taxon>Pseudomonadati</taxon>
        <taxon>Pseudomonadota</taxon>
        <taxon>Gammaproteobacteria</taxon>
        <taxon>Pseudomonadales</taxon>
        <taxon>Pseudomonadaceae</taxon>
        <taxon>Pseudomonas</taxon>
    </lineage>
</organism>
<gene>
    <name evidence="1" type="ORF">SO486_07425</name>
</gene>
<reference evidence="1 2" key="1">
    <citation type="submission" date="2023-11" db="EMBL/GenBank/DDBJ databases">
        <title>Genome sequence of Pseudomonas salmasensis Strain SLU99.</title>
        <authorList>
            <person name="Ghadamgahi F."/>
            <person name="Kalyandurg P.B."/>
            <person name="Catara V."/>
            <person name="Vetukuri R."/>
            <person name="Ghosh S."/>
        </authorList>
    </citation>
    <scope>NUCLEOTIDE SEQUENCE [LARGE SCALE GENOMIC DNA]</scope>
    <source>
        <strain evidence="1 2">SLU99</strain>
    </source>
</reference>
<proteinExistence type="predicted"/>
<protein>
    <recommendedName>
        <fullName evidence="3">Immunity protein 50</fullName>
    </recommendedName>
</protein>